<sequence length="297" mass="30818">MGTSTSSGGGKGGSPFDPEWLDLGAGAPSNGDGAPPDAGDGNGSPQDSGDGAAGDGDGDAGDGVDGVDEGAAQEAENPDFAPGRRFAPARSKLSNYLGGGGRDALRGAAKSMVSKGMGGSGRAASTMRGTAQGAGRLGAFLEAVRDGTDARIRDWVQRVRGANLSANDLALELIREVMPDTGSIDDESLRNAAADAMAMLYEQDPQVDIFSLSDQQIADVIGYTIANEVCNRMDLQLGQTYEKLKHQPREIQALRNDIKEWVHGEVCAVMEQILPRQLDPQGLAKAVLETALGVFAE</sequence>
<feature type="compositionally biased region" description="Low complexity" evidence="1">
    <location>
        <begin position="24"/>
        <end position="45"/>
    </location>
</feature>
<feature type="compositionally biased region" description="Acidic residues" evidence="1">
    <location>
        <begin position="56"/>
        <end position="68"/>
    </location>
</feature>
<dbReference type="EMBL" id="JAQJZJ010000006">
    <property type="protein sequence ID" value="MDA7087649.1"/>
    <property type="molecule type" value="Genomic_DNA"/>
</dbReference>
<dbReference type="Proteomes" id="UP001212042">
    <property type="component" value="Unassembled WGS sequence"/>
</dbReference>
<comment type="caution">
    <text evidence="2">The sequence shown here is derived from an EMBL/GenBank/DDBJ whole genome shotgun (WGS) entry which is preliminary data.</text>
</comment>
<gene>
    <name evidence="2" type="ORF">PH586_14760</name>
</gene>
<evidence type="ECO:0000256" key="1">
    <source>
        <dbReference type="SAM" id="MobiDB-lite"/>
    </source>
</evidence>
<keyword evidence="3" id="KW-1185">Reference proteome</keyword>
<reference evidence="2 3" key="1">
    <citation type="submission" date="2023-01" db="EMBL/GenBank/DDBJ databases">
        <title>Pseudomonas SA3-5T sp. nov., isolated from tidal flat sediment.</title>
        <authorList>
            <person name="Kim H.S."/>
            <person name="Kim J.-S."/>
            <person name="Suh M.K."/>
            <person name="Eom M.K."/>
            <person name="Lee J.-S."/>
        </authorList>
    </citation>
    <scope>NUCLEOTIDE SEQUENCE [LARGE SCALE GENOMIC DNA]</scope>
    <source>
        <strain evidence="2 3">SA3-5</strain>
    </source>
</reference>
<proteinExistence type="predicted"/>
<accession>A0ABT4XHF2</accession>
<protein>
    <submittedName>
        <fullName evidence="2">Uncharacterized protein</fullName>
    </submittedName>
</protein>
<name>A0ABT4XHF2_9PSED</name>
<feature type="region of interest" description="Disordered" evidence="1">
    <location>
        <begin position="1"/>
        <end position="87"/>
    </location>
</feature>
<evidence type="ECO:0000313" key="2">
    <source>
        <dbReference type="EMBL" id="MDA7087649.1"/>
    </source>
</evidence>
<organism evidence="2 3">
    <name type="scientific">Pseudomonas aestuarii</name>
    <dbReference type="NCBI Taxonomy" id="3018340"/>
    <lineage>
        <taxon>Bacteria</taxon>
        <taxon>Pseudomonadati</taxon>
        <taxon>Pseudomonadota</taxon>
        <taxon>Gammaproteobacteria</taxon>
        <taxon>Pseudomonadales</taxon>
        <taxon>Pseudomonadaceae</taxon>
        <taxon>Pseudomonas</taxon>
    </lineage>
</organism>
<dbReference type="RefSeq" id="WP_271348522.1">
    <property type="nucleotide sequence ID" value="NZ_JAQJZJ010000006.1"/>
</dbReference>
<evidence type="ECO:0000313" key="3">
    <source>
        <dbReference type="Proteomes" id="UP001212042"/>
    </source>
</evidence>